<evidence type="ECO:0000313" key="3">
    <source>
        <dbReference type="Proteomes" id="UP000077363"/>
    </source>
</evidence>
<reference evidence="2 3" key="1">
    <citation type="submission" date="2015-01" db="EMBL/GenBank/DDBJ databases">
        <title>Deinococcus puniceus/DY1/ whole genome sequencing.</title>
        <authorList>
            <person name="Kim M.K."/>
            <person name="Srinivasan S."/>
            <person name="Lee J.-J."/>
        </authorList>
    </citation>
    <scope>NUCLEOTIDE SEQUENCE [LARGE SCALE GENOMIC DNA]</scope>
    <source>
        <strain evidence="2 3">DY1</strain>
    </source>
</reference>
<feature type="transmembrane region" description="Helical" evidence="1">
    <location>
        <begin position="12"/>
        <end position="31"/>
    </location>
</feature>
<evidence type="ECO:0000313" key="2">
    <source>
        <dbReference type="EMBL" id="ANE43763.1"/>
    </source>
</evidence>
<dbReference type="Proteomes" id="UP000077363">
    <property type="component" value="Chromosome"/>
</dbReference>
<keyword evidence="1" id="KW-1133">Transmembrane helix</keyword>
<feature type="transmembrane region" description="Helical" evidence="1">
    <location>
        <begin position="43"/>
        <end position="59"/>
    </location>
</feature>
<dbReference type="PATRIC" id="fig|1182568.3.peg.1714"/>
<organism evidence="2 3">
    <name type="scientific">Deinococcus puniceus</name>
    <dbReference type="NCBI Taxonomy" id="1182568"/>
    <lineage>
        <taxon>Bacteria</taxon>
        <taxon>Thermotogati</taxon>
        <taxon>Deinococcota</taxon>
        <taxon>Deinococci</taxon>
        <taxon>Deinococcales</taxon>
        <taxon>Deinococcaceae</taxon>
        <taxon>Deinococcus</taxon>
    </lineage>
</organism>
<evidence type="ECO:0000256" key="1">
    <source>
        <dbReference type="SAM" id="Phobius"/>
    </source>
</evidence>
<protein>
    <recommendedName>
        <fullName evidence="4">Bacterial Pleckstrin homology domain-containing protein</fullName>
    </recommendedName>
</protein>
<dbReference type="EMBL" id="CP011387">
    <property type="protein sequence ID" value="ANE43763.1"/>
    <property type="molecule type" value="Genomic_DNA"/>
</dbReference>
<sequence>MTVALASPSTSGWMQAILWGIPIAMAAMAFVPDPPEAPTVPHWGLLVVAALIAALFQLAPHRLRYRLTPTGLEINRLLGTTLLPYAGMQARETAGSLGVRTFGTGLPGYLTGAFSFGSDGVRSVTALASVMSGGVLLGVPVNHEAPARPSFILPSRPTSVAEPFQWYFLTPADPQQFLDELARRGAVVAQ</sequence>
<keyword evidence="1" id="KW-0472">Membrane</keyword>
<dbReference type="OrthoDB" id="68595at2"/>
<dbReference type="AlphaFoldDB" id="A0A172TAC9"/>
<keyword evidence="3" id="KW-1185">Reference proteome</keyword>
<gene>
    <name evidence="2" type="ORF">SU48_08240</name>
</gene>
<accession>A0A172TAC9</accession>
<evidence type="ECO:0008006" key="4">
    <source>
        <dbReference type="Google" id="ProtNLM"/>
    </source>
</evidence>
<name>A0A172TAC9_9DEIO</name>
<proteinExistence type="predicted"/>
<keyword evidence="1" id="KW-0812">Transmembrane</keyword>
<dbReference type="STRING" id="1182568.SU48_08240"/>
<dbReference type="RefSeq" id="WP_064014832.1">
    <property type="nucleotide sequence ID" value="NZ_CP011387.1"/>
</dbReference>
<dbReference type="KEGG" id="dpu:SU48_08240"/>